<dbReference type="InterPro" id="IPR004441">
    <property type="entry name" value="rRNA_MeTrfase_TrmH"/>
</dbReference>
<dbReference type="SUPFAM" id="SSF75217">
    <property type="entry name" value="alpha/beta knot"/>
    <property type="match status" value="1"/>
</dbReference>
<protein>
    <submittedName>
        <fullName evidence="4">RNA methyltransferase</fullName>
    </submittedName>
</protein>
<dbReference type="CDD" id="cd18097">
    <property type="entry name" value="SpoU-like"/>
    <property type="match status" value="1"/>
</dbReference>
<feature type="domain" description="tRNA/rRNA methyltransferase SpoU type" evidence="3">
    <location>
        <begin position="25"/>
        <end position="168"/>
    </location>
</feature>
<dbReference type="EMBL" id="JAOTPL010000016">
    <property type="protein sequence ID" value="MCU7694950.1"/>
    <property type="molecule type" value="Genomic_DNA"/>
</dbReference>
<proteinExistence type="predicted"/>
<evidence type="ECO:0000313" key="4">
    <source>
        <dbReference type="EMBL" id="MCU7694950.1"/>
    </source>
</evidence>
<keyword evidence="5" id="KW-1185">Reference proteome</keyword>
<dbReference type="GO" id="GO:0032259">
    <property type="term" value="P:methylation"/>
    <property type="evidence" value="ECO:0007669"/>
    <property type="project" value="UniProtKB-KW"/>
</dbReference>
<dbReference type="PANTHER" id="PTHR46429">
    <property type="entry name" value="23S RRNA (GUANOSINE-2'-O-)-METHYLTRANSFERASE RLMB"/>
    <property type="match status" value="1"/>
</dbReference>
<evidence type="ECO:0000256" key="1">
    <source>
        <dbReference type="ARBA" id="ARBA00022603"/>
    </source>
</evidence>
<name>A0AAE3LQZ1_9BACT</name>
<dbReference type="InterPro" id="IPR029026">
    <property type="entry name" value="tRNA_m1G_MTases_N"/>
</dbReference>
<dbReference type="GO" id="GO:0006396">
    <property type="term" value="P:RNA processing"/>
    <property type="evidence" value="ECO:0007669"/>
    <property type="project" value="InterPro"/>
</dbReference>
<dbReference type="Pfam" id="PF00588">
    <property type="entry name" value="SpoU_methylase"/>
    <property type="match status" value="1"/>
</dbReference>
<dbReference type="AlphaFoldDB" id="A0AAE3LQZ1"/>
<evidence type="ECO:0000256" key="2">
    <source>
        <dbReference type="ARBA" id="ARBA00022679"/>
    </source>
</evidence>
<dbReference type="Gene3D" id="3.40.1280.10">
    <property type="match status" value="1"/>
</dbReference>
<dbReference type="RefSeq" id="WP_263038435.1">
    <property type="nucleotide sequence ID" value="NZ_JAOTPL010000016.1"/>
</dbReference>
<reference evidence="4" key="1">
    <citation type="submission" date="2022-10" db="EMBL/GenBank/DDBJ databases">
        <authorList>
            <person name="Kim H.S."/>
            <person name="Kim J.-S."/>
            <person name="Suh M.K."/>
            <person name="Eom M.K."/>
            <person name="Lee J.-S."/>
        </authorList>
    </citation>
    <scope>NUCLEOTIDE SEQUENCE</scope>
    <source>
        <strain evidence="4">LIP-5</strain>
    </source>
</reference>
<dbReference type="InterPro" id="IPR029028">
    <property type="entry name" value="Alpha/beta_knot_MTases"/>
</dbReference>
<keyword evidence="2" id="KW-0808">Transferase</keyword>
<accession>A0AAE3LQZ1</accession>
<dbReference type="PANTHER" id="PTHR46429:SF1">
    <property type="entry name" value="23S RRNA (GUANOSINE-2'-O-)-METHYLTRANSFERASE RLMB"/>
    <property type="match status" value="1"/>
</dbReference>
<evidence type="ECO:0000259" key="3">
    <source>
        <dbReference type="Pfam" id="PF00588"/>
    </source>
</evidence>
<evidence type="ECO:0000313" key="5">
    <source>
        <dbReference type="Proteomes" id="UP001209317"/>
    </source>
</evidence>
<organism evidence="4 5">
    <name type="scientific">Haoranjiania flava</name>
    <dbReference type="NCBI Taxonomy" id="1856322"/>
    <lineage>
        <taxon>Bacteria</taxon>
        <taxon>Pseudomonadati</taxon>
        <taxon>Bacteroidota</taxon>
        <taxon>Chitinophagia</taxon>
        <taxon>Chitinophagales</taxon>
        <taxon>Chitinophagaceae</taxon>
        <taxon>Haoranjiania</taxon>
    </lineage>
</organism>
<dbReference type="GO" id="GO:0008173">
    <property type="term" value="F:RNA methyltransferase activity"/>
    <property type="evidence" value="ECO:0007669"/>
    <property type="project" value="InterPro"/>
</dbReference>
<dbReference type="Proteomes" id="UP001209317">
    <property type="component" value="Unassembled WGS sequence"/>
</dbReference>
<dbReference type="GO" id="GO:0005829">
    <property type="term" value="C:cytosol"/>
    <property type="evidence" value="ECO:0007669"/>
    <property type="project" value="TreeGrafter"/>
</dbReference>
<dbReference type="GO" id="GO:0003723">
    <property type="term" value="F:RNA binding"/>
    <property type="evidence" value="ECO:0007669"/>
    <property type="project" value="InterPro"/>
</dbReference>
<gene>
    <name evidence="4" type="ORF">OD355_10520</name>
</gene>
<keyword evidence="1 4" id="KW-0489">Methyltransferase</keyword>
<sequence>MKKLSMDELNRLSVEAFKEAKKNKVIAVLDNVRSMHNVGSVFRTADSFLITAVMLCGYTPQPPHRDIHKTALGATETVDWMYFENTADAVTALKQKGYKVYGIEQVDTSEKLDGRTFSGDEQIAVVFGNEVHGVAHEVLEICDGIVEIPQEGTKHSLNISIAAGIVLWEAFKQLKKPEYKVLPAG</sequence>
<dbReference type="InterPro" id="IPR001537">
    <property type="entry name" value="SpoU_MeTrfase"/>
</dbReference>
<comment type="caution">
    <text evidence="4">The sequence shown here is derived from an EMBL/GenBank/DDBJ whole genome shotgun (WGS) entry which is preliminary data.</text>
</comment>